<protein>
    <submittedName>
        <fullName evidence="1">Uncharacterized protein</fullName>
    </submittedName>
</protein>
<accession>A0ABV2FNZ9</accession>
<gene>
    <name evidence="1" type="ORF">ABID39_000982</name>
</gene>
<organism evidence="1 2">
    <name type="scientific">Bartonella japonica</name>
    <dbReference type="NCBI Taxonomy" id="357761"/>
    <lineage>
        <taxon>Bacteria</taxon>
        <taxon>Pseudomonadati</taxon>
        <taxon>Pseudomonadota</taxon>
        <taxon>Alphaproteobacteria</taxon>
        <taxon>Hyphomicrobiales</taxon>
        <taxon>Bartonellaceae</taxon>
        <taxon>Bartonella</taxon>
    </lineage>
</organism>
<evidence type="ECO:0000313" key="2">
    <source>
        <dbReference type="Proteomes" id="UP001549112"/>
    </source>
</evidence>
<comment type="caution">
    <text evidence="1">The sequence shown here is derived from an EMBL/GenBank/DDBJ whole genome shotgun (WGS) entry which is preliminary data.</text>
</comment>
<name>A0ABV2FNZ9_9HYPH</name>
<dbReference type="Proteomes" id="UP001549112">
    <property type="component" value="Unassembled WGS sequence"/>
</dbReference>
<reference evidence="1 2" key="1">
    <citation type="submission" date="2024-06" db="EMBL/GenBank/DDBJ databases">
        <title>Genomic Encyclopedia of Type Strains, Phase IV (KMG-IV): sequencing the most valuable type-strain genomes for metagenomic binning, comparative biology and taxonomic classification.</title>
        <authorList>
            <person name="Goeker M."/>
        </authorList>
    </citation>
    <scope>NUCLEOTIDE SEQUENCE [LARGE SCALE GENOMIC DNA]</scope>
    <source>
        <strain evidence="1 2">DSM 23650</strain>
    </source>
</reference>
<sequence>MVICKEGNGNILYLEGENGKLIEDNRGKKIPQLHYLTNEENKYLQIGSDSKVHIF</sequence>
<proteinExistence type="predicted"/>
<keyword evidence="2" id="KW-1185">Reference proteome</keyword>
<dbReference type="RefSeq" id="WP_354186598.1">
    <property type="nucleotide sequence ID" value="NZ_JBEPLT010000008.1"/>
</dbReference>
<dbReference type="EMBL" id="JBEPLT010000008">
    <property type="protein sequence ID" value="MET3560290.1"/>
    <property type="molecule type" value="Genomic_DNA"/>
</dbReference>
<evidence type="ECO:0000313" key="1">
    <source>
        <dbReference type="EMBL" id="MET3560290.1"/>
    </source>
</evidence>